<evidence type="ECO:0000259" key="1">
    <source>
        <dbReference type="Pfam" id="PF13439"/>
    </source>
</evidence>
<dbReference type="SUPFAM" id="SSF53756">
    <property type="entry name" value="UDP-Glycosyltransferase/glycogen phosphorylase"/>
    <property type="match status" value="1"/>
</dbReference>
<dbReference type="PANTHER" id="PTHR45947:SF3">
    <property type="entry name" value="SULFOQUINOVOSYL TRANSFERASE SQD2"/>
    <property type="match status" value="1"/>
</dbReference>
<feature type="domain" description="Glycosyltransferase subfamily 4-like N-terminal" evidence="1">
    <location>
        <begin position="16"/>
        <end position="203"/>
    </location>
</feature>
<name>A0A0G0HJR2_9BACT</name>
<proteinExistence type="predicted"/>
<sequence length="405" mass="46416">MNILMLTPYLPYPPASGGQIRTHYLLKYLARNHSITLVSLYKDEIEKQYAKHLRSYCSEIHLCKRASKPWRPGTIMRAIFTNQPFLIVRNFSQEASDKIQSLLKNKSFDVIHAETFYIMPHIPETTIPVLLVEQTIEYKVYQHYTSSLPFFLRLPLYLDILKLKYWEKFYWTKADLVATVSEYDKNEIKRLASNIEPEVIPNGAGDEMFVKQIPLKKLTKPKLLFLGNFYWLQNVEAAKYLIQSIYPLLNKNLLQLELIIAGQNAGGKILTTHKNNISIVDLNPGDEQTVKKLYHSATLFIAPIFGPGGTRLKILASMASGLPVVSTSVGVQGLGIVNNQHALIAQSPEEFVEQIQRILSDEKLYQKIQNNAFKLVSEKFSWKSIAKKLENVYRNIINRTSKDIV</sequence>
<dbReference type="PANTHER" id="PTHR45947">
    <property type="entry name" value="SULFOQUINOVOSYL TRANSFERASE SQD2"/>
    <property type="match status" value="1"/>
</dbReference>
<dbReference type="Proteomes" id="UP000034471">
    <property type="component" value="Unassembled WGS sequence"/>
</dbReference>
<comment type="caution">
    <text evidence="2">The sequence shown here is derived from an EMBL/GenBank/DDBJ whole genome shotgun (WGS) entry which is preliminary data.</text>
</comment>
<evidence type="ECO:0000313" key="3">
    <source>
        <dbReference type="Proteomes" id="UP000034471"/>
    </source>
</evidence>
<dbReference type="CDD" id="cd03801">
    <property type="entry name" value="GT4_PimA-like"/>
    <property type="match status" value="1"/>
</dbReference>
<dbReference type="STRING" id="1618481.US54_C0003G0028"/>
<dbReference type="Pfam" id="PF13439">
    <property type="entry name" value="Glyco_transf_4"/>
    <property type="match status" value="1"/>
</dbReference>
<keyword evidence="2" id="KW-0808">Transferase</keyword>
<dbReference type="GO" id="GO:0016757">
    <property type="term" value="F:glycosyltransferase activity"/>
    <property type="evidence" value="ECO:0007669"/>
    <property type="project" value="TreeGrafter"/>
</dbReference>
<dbReference type="EMBL" id="LBTJ01000003">
    <property type="protein sequence ID" value="KKQ38800.1"/>
    <property type="molecule type" value="Genomic_DNA"/>
</dbReference>
<dbReference type="InterPro" id="IPR028098">
    <property type="entry name" value="Glyco_trans_4-like_N"/>
</dbReference>
<dbReference type="Gene3D" id="3.40.50.2000">
    <property type="entry name" value="Glycogen Phosphorylase B"/>
    <property type="match status" value="2"/>
</dbReference>
<accession>A0A0G0HJR2</accession>
<reference evidence="2 3" key="1">
    <citation type="journal article" date="2015" name="Nature">
        <title>rRNA introns, odd ribosomes, and small enigmatic genomes across a large radiation of phyla.</title>
        <authorList>
            <person name="Brown C.T."/>
            <person name="Hug L.A."/>
            <person name="Thomas B.C."/>
            <person name="Sharon I."/>
            <person name="Castelle C.J."/>
            <person name="Singh A."/>
            <person name="Wilkins M.J."/>
            <person name="Williams K.H."/>
            <person name="Banfield J.F."/>
        </authorList>
    </citation>
    <scope>NUCLEOTIDE SEQUENCE [LARGE SCALE GENOMIC DNA]</scope>
</reference>
<gene>
    <name evidence="2" type="ORF">US54_C0003G0028</name>
</gene>
<organism evidence="2 3">
    <name type="scientific">Candidatus Roizmanbacteria bacterium GW2011_GWA2_37_7</name>
    <dbReference type="NCBI Taxonomy" id="1618481"/>
    <lineage>
        <taxon>Bacteria</taxon>
        <taxon>Candidatus Roizmaniibacteriota</taxon>
    </lineage>
</organism>
<evidence type="ECO:0000313" key="2">
    <source>
        <dbReference type="EMBL" id="KKQ38800.1"/>
    </source>
</evidence>
<protein>
    <submittedName>
        <fullName evidence="2">Glycosyl transferase, family I</fullName>
    </submittedName>
</protein>
<dbReference type="InterPro" id="IPR050194">
    <property type="entry name" value="Glycosyltransferase_grp1"/>
</dbReference>
<dbReference type="Pfam" id="PF13692">
    <property type="entry name" value="Glyco_trans_1_4"/>
    <property type="match status" value="1"/>
</dbReference>
<dbReference type="AlphaFoldDB" id="A0A0G0HJR2"/>